<gene>
    <name evidence="1" type="ORF">GCM10010468_35300</name>
</gene>
<reference evidence="2" key="1">
    <citation type="journal article" date="2019" name="Int. J. Syst. Evol. Microbiol.">
        <title>The Global Catalogue of Microorganisms (GCM) 10K type strain sequencing project: providing services to taxonomists for standard genome sequencing and annotation.</title>
        <authorList>
            <consortium name="The Broad Institute Genomics Platform"/>
            <consortium name="The Broad Institute Genome Sequencing Center for Infectious Disease"/>
            <person name="Wu L."/>
            <person name="Ma J."/>
        </authorList>
    </citation>
    <scope>NUCLEOTIDE SEQUENCE [LARGE SCALE GENOMIC DNA]</scope>
    <source>
        <strain evidence="2">JCM 9377</strain>
    </source>
</reference>
<evidence type="ECO:0000313" key="1">
    <source>
        <dbReference type="EMBL" id="GAA3214480.1"/>
    </source>
</evidence>
<accession>A0ABP6QCR0</accession>
<proteinExistence type="predicted"/>
<organism evidence="1 2">
    <name type="scientific">Actinocorallia longicatena</name>
    <dbReference type="NCBI Taxonomy" id="111803"/>
    <lineage>
        <taxon>Bacteria</taxon>
        <taxon>Bacillati</taxon>
        <taxon>Actinomycetota</taxon>
        <taxon>Actinomycetes</taxon>
        <taxon>Streptosporangiales</taxon>
        <taxon>Thermomonosporaceae</taxon>
        <taxon>Actinocorallia</taxon>
    </lineage>
</organism>
<sequence>METPVPSGSLERQATVQRIEADFPGWGVWRSDADRWWAYRTARSPLTFEQLRAGCRLIVQADTGAELCEAIRAEITRAARVEPGLR</sequence>
<keyword evidence="2" id="KW-1185">Reference proteome</keyword>
<dbReference type="EMBL" id="BAAAUV010000007">
    <property type="protein sequence ID" value="GAA3214480.1"/>
    <property type="molecule type" value="Genomic_DNA"/>
</dbReference>
<name>A0ABP6QCR0_9ACTN</name>
<protein>
    <submittedName>
        <fullName evidence="1">Uncharacterized protein</fullName>
    </submittedName>
</protein>
<evidence type="ECO:0000313" key="2">
    <source>
        <dbReference type="Proteomes" id="UP001501237"/>
    </source>
</evidence>
<dbReference type="RefSeq" id="WP_344829277.1">
    <property type="nucleotide sequence ID" value="NZ_BAAAUV010000007.1"/>
</dbReference>
<comment type="caution">
    <text evidence="1">The sequence shown here is derived from an EMBL/GenBank/DDBJ whole genome shotgun (WGS) entry which is preliminary data.</text>
</comment>
<dbReference type="Proteomes" id="UP001501237">
    <property type="component" value="Unassembled WGS sequence"/>
</dbReference>